<dbReference type="GO" id="GO:0005524">
    <property type="term" value="F:ATP binding"/>
    <property type="evidence" value="ECO:0007669"/>
    <property type="project" value="InterPro"/>
</dbReference>
<evidence type="ECO:0000256" key="7">
    <source>
        <dbReference type="ARBA" id="ARBA00023186"/>
    </source>
</evidence>
<dbReference type="Pfam" id="PF00684">
    <property type="entry name" value="DnaJ_CXXCXGXG"/>
    <property type="match status" value="1"/>
</dbReference>
<dbReference type="GO" id="GO:0042026">
    <property type="term" value="P:protein refolding"/>
    <property type="evidence" value="ECO:0007669"/>
    <property type="project" value="TreeGrafter"/>
</dbReference>
<dbReference type="EMBL" id="CP077062">
    <property type="protein sequence ID" value="QWZ07963.1"/>
    <property type="molecule type" value="Genomic_DNA"/>
</dbReference>
<dbReference type="Proteomes" id="UP000683575">
    <property type="component" value="Chromosome"/>
</dbReference>
<keyword evidence="5 10" id="KW-0862">Zinc</keyword>
<evidence type="ECO:0000256" key="10">
    <source>
        <dbReference type="HAMAP-Rule" id="MF_01152"/>
    </source>
</evidence>
<feature type="repeat" description="CXXCXGXG motif" evidence="10">
    <location>
        <begin position="211"/>
        <end position="218"/>
    </location>
</feature>
<evidence type="ECO:0000256" key="2">
    <source>
        <dbReference type="ARBA" id="ARBA00022723"/>
    </source>
</evidence>
<dbReference type="Pfam" id="PF01556">
    <property type="entry name" value="DnaJ_C"/>
    <property type="match status" value="1"/>
</dbReference>
<evidence type="ECO:0000259" key="13">
    <source>
        <dbReference type="PROSITE" id="PS51188"/>
    </source>
</evidence>
<evidence type="ECO:0000256" key="11">
    <source>
        <dbReference type="PROSITE-ProRule" id="PRU00546"/>
    </source>
</evidence>
<keyword evidence="7 10" id="KW-0143">Chaperone</keyword>
<dbReference type="FunFam" id="2.10.230.10:FF:000002">
    <property type="entry name" value="Molecular chaperone DnaJ"/>
    <property type="match status" value="1"/>
</dbReference>
<evidence type="ECO:0000256" key="5">
    <source>
        <dbReference type="ARBA" id="ARBA00022833"/>
    </source>
</evidence>
<dbReference type="PANTHER" id="PTHR43096">
    <property type="entry name" value="DNAJ HOMOLOG 1, MITOCHONDRIAL-RELATED"/>
    <property type="match status" value="1"/>
</dbReference>
<dbReference type="CDD" id="cd10719">
    <property type="entry name" value="DnaJ_zf"/>
    <property type="match status" value="1"/>
</dbReference>
<dbReference type="GO" id="GO:0016491">
    <property type="term" value="F:oxidoreductase activity"/>
    <property type="evidence" value="ECO:0007669"/>
    <property type="project" value="UniProtKB-KW"/>
</dbReference>
<dbReference type="AlphaFoldDB" id="A0A975SXU8"/>
<keyword evidence="15" id="KW-1185">Reference proteome</keyword>
<evidence type="ECO:0000256" key="9">
    <source>
        <dbReference type="ARBA" id="ARBA00067609"/>
    </source>
</evidence>
<comment type="cofactor">
    <cofactor evidence="10">
        <name>Zn(2+)</name>
        <dbReference type="ChEBI" id="CHEBI:29105"/>
    </cofactor>
    <text evidence="10">Binds 2 Zn(2+) ions per monomer.</text>
</comment>
<proteinExistence type="inferred from homology"/>
<keyword evidence="10" id="KW-0963">Cytoplasm</keyword>
<dbReference type="HAMAP" id="MF_01152">
    <property type="entry name" value="DnaJ"/>
    <property type="match status" value="1"/>
</dbReference>
<dbReference type="SMART" id="SM00271">
    <property type="entry name" value="DnaJ"/>
    <property type="match status" value="1"/>
</dbReference>
<comment type="subcellular location">
    <subcellularLocation>
        <location evidence="10">Cytoplasm</location>
    </subcellularLocation>
</comment>
<comment type="function">
    <text evidence="10">Participates actively in the response to hyperosmotic and heat shock by preventing the aggregation of stress-denatured proteins and by disaggregating proteins, also in an autonomous, DnaK-independent fashion. Unfolded proteins bind initially to DnaJ; upon interaction with the DnaJ-bound protein, DnaK hydrolyzes its bound ATP, resulting in the formation of a stable complex. GrpE releases ADP from DnaK; ATP binding to DnaK triggers the release of the substrate protein, thus completing the reaction cycle. Several rounds of ATP-dependent interactions between DnaJ, DnaK and GrpE are required for fully efficient folding. Also involved, together with DnaK and GrpE, in the DNA replication of plasmids through activation of initiation proteins.</text>
</comment>
<feature type="binding site" evidence="10">
    <location>
        <position position="171"/>
    </location>
    <ligand>
        <name>Zn(2+)</name>
        <dbReference type="ChEBI" id="CHEBI:29105"/>
        <label>1</label>
    </ligand>
</feature>
<evidence type="ECO:0000313" key="14">
    <source>
        <dbReference type="EMBL" id="QWZ07963.1"/>
    </source>
</evidence>
<feature type="domain" description="J" evidence="12">
    <location>
        <begin position="10"/>
        <end position="75"/>
    </location>
</feature>
<dbReference type="InterPro" id="IPR001623">
    <property type="entry name" value="DnaJ_domain"/>
</dbReference>
<feature type="zinc finger region" description="CR-type" evidence="11">
    <location>
        <begin position="158"/>
        <end position="237"/>
    </location>
</feature>
<feature type="binding site" evidence="10">
    <location>
        <position position="228"/>
    </location>
    <ligand>
        <name>Zn(2+)</name>
        <dbReference type="ChEBI" id="CHEBI:29105"/>
        <label>1</label>
    </ligand>
</feature>
<dbReference type="RefSeq" id="WP_216939473.1">
    <property type="nucleotide sequence ID" value="NZ_CP077062.1"/>
</dbReference>
<evidence type="ECO:0000256" key="6">
    <source>
        <dbReference type="ARBA" id="ARBA00023016"/>
    </source>
</evidence>
<reference evidence="14" key="1">
    <citation type="submission" date="2021-06" db="EMBL/GenBank/DDBJ databases">
        <title>Complete genome sequence of Nocardioides sp. G188.</title>
        <authorList>
            <person name="Im W.-T."/>
        </authorList>
    </citation>
    <scope>NUCLEOTIDE SEQUENCE</scope>
    <source>
        <strain evidence="14">G188</strain>
    </source>
</reference>
<feature type="binding site" evidence="10">
    <location>
        <position position="211"/>
    </location>
    <ligand>
        <name>Zn(2+)</name>
        <dbReference type="ChEBI" id="CHEBI:29105"/>
        <label>2</label>
    </ligand>
</feature>
<dbReference type="InterPro" id="IPR001305">
    <property type="entry name" value="HSP_DnaJ_Cys-rich_dom"/>
</dbReference>
<dbReference type="FunFam" id="2.60.260.20:FF:000013">
    <property type="entry name" value="DnaJ subfamily B member 11"/>
    <property type="match status" value="1"/>
</dbReference>
<name>A0A975SXU8_9ACTN</name>
<comment type="subunit">
    <text evidence="10">Homodimer.</text>
</comment>
<gene>
    <name evidence="10 14" type="primary">dnaJ</name>
    <name evidence="14" type="ORF">KRR39_21795</name>
</gene>
<dbReference type="GO" id="GO:0008270">
    <property type="term" value="F:zinc ion binding"/>
    <property type="evidence" value="ECO:0007669"/>
    <property type="project" value="UniProtKB-UniRule"/>
</dbReference>
<feature type="binding site" evidence="10">
    <location>
        <position position="214"/>
    </location>
    <ligand>
        <name>Zn(2+)</name>
        <dbReference type="ChEBI" id="CHEBI:29105"/>
        <label>2</label>
    </ligand>
</feature>
<accession>A0A975SXU8</accession>
<dbReference type="GO" id="GO:0006260">
    <property type="term" value="P:DNA replication"/>
    <property type="evidence" value="ECO:0007669"/>
    <property type="project" value="UniProtKB-KW"/>
</dbReference>
<feature type="repeat" description="CXXCXGXG motif" evidence="10">
    <location>
        <begin position="188"/>
        <end position="195"/>
    </location>
</feature>
<evidence type="ECO:0000259" key="12">
    <source>
        <dbReference type="PROSITE" id="PS50076"/>
    </source>
</evidence>
<dbReference type="NCBIfam" id="NF008035">
    <property type="entry name" value="PRK10767.1"/>
    <property type="match status" value="1"/>
</dbReference>
<dbReference type="GO" id="GO:0009408">
    <property type="term" value="P:response to heat"/>
    <property type="evidence" value="ECO:0007669"/>
    <property type="project" value="InterPro"/>
</dbReference>
<feature type="repeat" description="CXXCXGXG motif" evidence="10">
    <location>
        <begin position="171"/>
        <end position="178"/>
    </location>
</feature>
<feature type="binding site" evidence="10">
    <location>
        <position position="225"/>
    </location>
    <ligand>
        <name>Zn(2+)</name>
        <dbReference type="ChEBI" id="CHEBI:29105"/>
        <label>1</label>
    </ligand>
</feature>
<evidence type="ECO:0000256" key="4">
    <source>
        <dbReference type="ARBA" id="ARBA00022771"/>
    </source>
</evidence>
<sequence>MTSADWANKDFYKVLGVAKDASAADVKKAYRKLARENHPDSHPGNQAAEDRFKAIAEAYDVVGDAEKRKQYDELRAGLAGGFGPFTTSGGGAGTQGFDFNDLFGGGTGRGGAGGGGFGDVFGGMFGGGGGRTRTTTQARRGSDIETEATIGFADSIEGVTVSLRLTSDAPCPDCSGTGARAGTMPRVCPDCEGVGMRAASVGGAFTMNETCPTCRGRGLVVDDPCPTCHGSGRGLSNRTISARIPAGVKDGQRIRLRGKGANGERGGPPGDLYVTVHVAGHQLFGRKGDNLTLTVPVSFAEAALGADIKVPTLGGAPVTLKVPAGTPNGRSFRVRGRGVQRKDGHTGDLLVTVEVQVPPRLDDQARAAVEALRDATAGTDLRANLFDARTTPGSTS</sequence>
<evidence type="ECO:0000313" key="15">
    <source>
        <dbReference type="Proteomes" id="UP000683575"/>
    </source>
</evidence>
<dbReference type="PROSITE" id="PS51188">
    <property type="entry name" value="ZF_CR"/>
    <property type="match status" value="1"/>
</dbReference>
<dbReference type="PROSITE" id="PS50076">
    <property type="entry name" value="DNAJ_2"/>
    <property type="match status" value="1"/>
</dbReference>
<organism evidence="14 15">
    <name type="scientific">Nocardioides panacis</name>
    <dbReference type="NCBI Taxonomy" id="2849501"/>
    <lineage>
        <taxon>Bacteria</taxon>
        <taxon>Bacillati</taxon>
        <taxon>Actinomycetota</taxon>
        <taxon>Actinomycetes</taxon>
        <taxon>Propionibacteriales</taxon>
        <taxon>Nocardioidaceae</taxon>
        <taxon>Nocardioides</taxon>
    </lineage>
</organism>
<comment type="similarity">
    <text evidence="8 10">Belongs to the DnaJ family.</text>
</comment>
<dbReference type="GO" id="GO:0031072">
    <property type="term" value="F:heat shock protein binding"/>
    <property type="evidence" value="ECO:0007669"/>
    <property type="project" value="InterPro"/>
</dbReference>
<feature type="repeat" description="CXXCXGXG motif" evidence="10">
    <location>
        <begin position="225"/>
        <end position="232"/>
    </location>
</feature>
<keyword evidence="2 10" id="KW-0479">Metal-binding</keyword>
<dbReference type="KEGG" id="nps:KRR39_21795"/>
<feature type="domain" description="CR-type" evidence="13">
    <location>
        <begin position="158"/>
        <end position="237"/>
    </location>
</feature>
<keyword evidence="4 10" id="KW-0863">Zinc-finger</keyword>
<dbReference type="NCBIfam" id="TIGR02349">
    <property type="entry name" value="DnaJ_bact"/>
    <property type="match status" value="1"/>
</dbReference>
<keyword evidence="14" id="KW-0560">Oxidoreductase</keyword>
<keyword evidence="1 10" id="KW-0235">DNA replication</keyword>
<dbReference type="CDD" id="cd06257">
    <property type="entry name" value="DnaJ"/>
    <property type="match status" value="1"/>
</dbReference>
<dbReference type="InterPro" id="IPR012724">
    <property type="entry name" value="DnaJ"/>
</dbReference>
<dbReference type="CDD" id="cd10747">
    <property type="entry name" value="DnaJ_C"/>
    <property type="match status" value="1"/>
</dbReference>
<keyword evidence="3 10" id="KW-0677">Repeat</keyword>
<evidence type="ECO:0000256" key="1">
    <source>
        <dbReference type="ARBA" id="ARBA00022705"/>
    </source>
</evidence>
<dbReference type="PANTHER" id="PTHR43096:SF54">
    <property type="entry name" value="CHAPERONE PROTEIN DNAJ 1"/>
    <property type="match status" value="1"/>
</dbReference>
<dbReference type="GO" id="GO:0005737">
    <property type="term" value="C:cytoplasm"/>
    <property type="evidence" value="ECO:0007669"/>
    <property type="project" value="UniProtKB-SubCell"/>
</dbReference>
<evidence type="ECO:0000256" key="3">
    <source>
        <dbReference type="ARBA" id="ARBA00022737"/>
    </source>
</evidence>
<feature type="binding site" evidence="10">
    <location>
        <position position="191"/>
    </location>
    <ligand>
        <name>Zn(2+)</name>
        <dbReference type="ChEBI" id="CHEBI:29105"/>
        <label>2</label>
    </ligand>
</feature>
<protein>
    <recommendedName>
        <fullName evidence="9 10">Chaperone protein DnaJ</fullName>
    </recommendedName>
</protein>
<dbReference type="InterPro" id="IPR002939">
    <property type="entry name" value="DnaJ_C"/>
</dbReference>
<keyword evidence="6 10" id="KW-0346">Stress response</keyword>
<feature type="binding site" evidence="10">
    <location>
        <position position="174"/>
    </location>
    <ligand>
        <name>Zn(2+)</name>
        <dbReference type="ChEBI" id="CHEBI:29105"/>
        <label>1</label>
    </ligand>
</feature>
<dbReference type="Pfam" id="PF00226">
    <property type="entry name" value="DnaJ"/>
    <property type="match status" value="1"/>
</dbReference>
<comment type="domain">
    <text evidence="10">The J domain is necessary and sufficient to stimulate DnaK ATPase activity. Zinc center 1 plays an important role in the autonomous, DnaK-independent chaperone activity of DnaJ. Zinc center 2 is essential for interaction with DnaK and for DnaJ activity.</text>
</comment>
<feature type="binding site" evidence="10">
    <location>
        <position position="188"/>
    </location>
    <ligand>
        <name>Zn(2+)</name>
        <dbReference type="ChEBI" id="CHEBI:29105"/>
        <label>2</label>
    </ligand>
</feature>
<evidence type="ECO:0000256" key="8">
    <source>
        <dbReference type="ARBA" id="ARBA00061004"/>
    </source>
</evidence>
<dbReference type="GO" id="GO:0051082">
    <property type="term" value="F:unfolded protein binding"/>
    <property type="evidence" value="ECO:0007669"/>
    <property type="project" value="UniProtKB-UniRule"/>
</dbReference>